<feature type="transmembrane region" description="Helical" evidence="2">
    <location>
        <begin position="21"/>
        <end position="39"/>
    </location>
</feature>
<dbReference type="PANTHER" id="PTHR35335:SF1">
    <property type="entry name" value="UPF0716 PROTEIN FXSA"/>
    <property type="match status" value="1"/>
</dbReference>
<sequence length="186" mass="19601">MTSGASTPAAPSRPRRSRLRTFLPLGLAAWLVLEIWLLLLVADAAGGIAVLLLLLAGFLGGAAVVKRAGRRAFRNLSESLQRSAPPQSGGANGLTMLAGLLLMLPGLLSDAVGLLLLVPPVQKAVSAYTERTIDRKLRATVPGSFGDAFEQARMHRPDGKVVQGEVIREDRPGPRDGGEDRPPLTG</sequence>
<dbReference type="OrthoDB" id="5192742at2"/>
<dbReference type="AlphaFoldDB" id="A0A1G7HXL2"/>
<feature type="region of interest" description="Disordered" evidence="1">
    <location>
        <begin position="156"/>
        <end position="186"/>
    </location>
</feature>
<dbReference type="Proteomes" id="UP000198614">
    <property type="component" value="Unassembled WGS sequence"/>
</dbReference>
<dbReference type="NCBIfam" id="NF008528">
    <property type="entry name" value="PRK11463.1-2"/>
    <property type="match status" value="1"/>
</dbReference>
<keyword evidence="2" id="KW-0472">Membrane</keyword>
<accession>A0A1G7HXL2</accession>
<dbReference type="EMBL" id="FNAX01000005">
    <property type="protein sequence ID" value="SDF05212.1"/>
    <property type="molecule type" value="Genomic_DNA"/>
</dbReference>
<evidence type="ECO:0000313" key="3">
    <source>
        <dbReference type="EMBL" id="SDF05212.1"/>
    </source>
</evidence>
<evidence type="ECO:0000256" key="2">
    <source>
        <dbReference type="SAM" id="Phobius"/>
    </source>
</evidence>
<reference evidence="3 4" key="1">
    <citation type="submission" date="2016-10" db="EMBL/GenBank/DDBJ databases">
        <authorList>
            <person name="de Groot N.N."/>
        </authorList>
    </citation>
    <scope>NUCLEOTIDE SEQUENCE [LARGE SCALE GENOMIC DNA]</scope>
    <source>
        <strain evidence="3 4">CGMCC 4.1859</strain>
    </source>
</reference>
<name>A0A1G7HXL2_9ACTN</name>
<organism evidence="3 4">
    <name type="scientific">Streptomyces griseoaurantiacus</name>
    <dbReference type="NCBI Taxonomy" id="68213"/>
    <lineage>
        <taxon>Bacteria</taxon>
        <taxon>Bacillati</taxon>
        <taxon>Actinomycetota</taxon>
        <taxon>Actinomycetes</taxon>
        <taxon>Kitasatosporales</taxon>
        <taxon>Streptomycetaceae</taxon>
        <taxon>Streptomyces</taxon>
        <taxon>Streptomyces aurantiacus group</taxon>
    </lineage>
</organism>
<keyword evidence="2" id="KW-0812">Transmembrane</keyword>
<keyword evidence="2" id="KW-1133">Transmembrane helix</keyword>
<dbReference type="GO" id="GO:0016020">
    <property type="term" value="C:membrane"/>
    <property type="evidence" value="ECO:0007669"/>
    <property type="project" value="InterPro"/>
</dbReference>
<proteinExistence type="predicted"/>
<dbReference type="PANTHER" id="PTHR35335">
    <property type="entry name" value="UPF0716 PROTEIN FXSA"/>
    <property type="match status" value="1"/>
</dbReference>
<dbReference type="InterPro" id="IPR007313">
    <property type="entry name" value="FxsA"/>
</dbReference>
<evidence type="ECO:0000256" key="1">
    <source>
        <dbReference type="SAM" id="MobiDB-lite"/>
    </source>
</evidence>
<dbReference type="NCBIfam" id="NF008527">
    <property type="entry name" value="PRK11463.1-1"/>
    <property type="match status" value="1"/>
</dbReference>
<feature type="transmembrane region" description="Helical" evidence="2">
    <location>
        <begin position="45"/>
        <end position="65"/>
    </location>
</feature>
<feature type="compositionally biased region" description="Basic and acidic residues" evidence="1">
    <location>
        <begin position="166"/>
        <end position="186"/>
    </location>
</feature>
<protein>
    <submittedName>
        <fullName evidence="3">UPF0716 protein FxsA</fullName>
    </submittedName>
</protein>
<evidence type="ECO:0000313" key="4">
    <source>
        <dbReference type="Proteomes" id="UP000198614"/>
    </source>
</evidence>
<gene>
    <name evidence="3" type="ORF">SAMN05216260_105350</name>
</gene>
<dbReference type="Pfam" id="PF04186">
    <property type="entry name" value="FxsA"/>
    <property type="match status" value="1"/>
</dbReference>